<keyword evidence="3" id="KW-1185">Reference proteome</keyword>
<keyword evidence="1" id="KW-1133">Transmembrane helix</keyword>
<evidence type="ECO:0000313" key="3">
    <source>
        <dbReference type="Proteomes" id="UP000280696"/>
    </source>
</evidence>
<gene>
    <name evidence="2" type="ORF">D7V94_17360</name>
</gene>
<evidence type="ECO:0000313" key="2">
    <source>
        <dbReference type="EMBL" id="RKI89543.1"/>
    </source>
</evidence>
<dbReference type="EMBL" id="RAYQ01000021">
    <property type="protein sequence ID" value="RKI89543.1"/>
    <property type="molecule type" value="Genomic_DNA"/>
</dbReference>
<sequence>MDVEKKDRAVCLMFALMLAGGLLLCIFMPKDKYSDSERRMLTPMPGLSAGNVWSGRFMSGFEDYAADAFPFRDAFRRIKAVTAFKLFSRMDNNGIYEADGFLSSVEYPMNEADLERAAERFRHICDKYLTEKNKVYLSVIPDKNCFMAAASGHLAMDYDAFEGRMKELADFAEYIPISDLLDRDDYYRTDTHWRQEKIGDVAGRLAQAMGTHLSQNYEVHRLDHDFYGVYHGQSALMLPAEELKYLTDESIRNCQVYDWQNKREIPVYDFEKGEGRDPYEMFLSGSLSLLTMENPCAQTDKELVIFRDSFGSCIGPLLLEGYLQITLVDIRYIHPDYLGKFIDFDNCDVLFLYSTLVLNHSDTLK</sequence>
<evidence type="ECO:0008006" key="4">
    <source>
        <dbReference type="Google" id="ProtNLM"/>
    </source>
</evidence>
<name>A0A3A9APT3_9FIRM</name>
<reference evidence="2 3" key="1">
    <citation type="submission" date="2018-09" db="EMBL/GenBank/DDBJ databases">
        <title>Murine metabolic-syndrome-specific gut microbial biobank.</title>
        <authorList>
            <person name="Liu C."/>
        </authorList>
    </citation>
    <scope>NUCLEOTIDE SEQUENCE [LARGE SCALE GENOMIC DNA]</scope>
    <source>
        <strain evidence="2 3">0.1xD8-82</strain>
    </source>
</reference>
<organism evidence="2 3">
    <name type="scientific">Parablautia intestinalis</name>
    <dbReference type="NCBI Taxonomy" id="2320100"/>
    <lineage>
        <taxon>Bacteria</taxon>
        <taxon>Bacillati</taxon>
        <taxon>Bacillota</taxon>
        <taxon>Clostridia</taxon>
        <taxon>Lachnospirales</taxon>
        <taxon>Lachnospiraceae</taxon>
        <taxon>Parablautia</taxon>
    </lineage>
</organism>
<dbReference type="RefSeq" id="WP_120471579.1">
    <property type="nucleotide sequence ID" value="NZ_RAYQ01000021.1"/>
</dbReference>
<protein>
    <recommendedName>
        <fullName evidence="4">AlgX/AlgJ SGNH hydrolase-like domain-containing protein</fullName>
    </recommendedName>
</protein>
<dbReference type="OrthoDB" id="175771at2"/>
<evidence type="ECO:0000256" key="1">
    <source>
        <dbReference type="SAM" id="Phobius"/>
    </source>
</evidence>
<feature type="transmembrane region" description="Helical" evidence="1">
    <location>
        <begin position="9"/>
        <end position="29"/>
    </location>
</feature>
<keyword evidence="1" id="KW-0472">Membrane</keyword>
<comment type="caution">
    <text evidence="2">The sequence shown here is derived from an EMBL/GenBank/DDBJ whole genome shotgun (WGS) entry which is preliminary data.</text>
</comment>
<proteinExistence type="predicted"/>
<keyword evidence="1" id="KW-0812">Transmembrane</keyword>
<accession>A0A3A9APT3</accession>
<dbReference type="Proteomes" id="UP000280696">
    <property type="component" value="Unassembled WGS sequence"/>
</dbReference>
<dbReference type="AlphaFoldDB" id="A0A3A9APT3"/>